<feature type="region of interest" description="Disordered" evidence="44">
    <location>
        <begin position="1969"/>
        <end position="2044"/>
    </location>
</feature>
<evidence type="ECO:0000256" key="26">
    <source>
        <dbReference type="ARBA" id="ARBA00023136"/>
    </source>
</evidence>
<keyword evidence="28" id="KW-0179">Complement alternate pathway</keyword>
<keyword evidence="23" id="KW-0007">Acetylation</keyword>
<keyword evidence="24 43" id="KW-0175">Coiled coil</keyword>
<evidence type="ECO:0000256" key="25">
    <source>
        <dbReference type="ARBA" id="ARBA00023058"/>
    </source>
</evidence>
<feature type="compositionally biased region" description="Basic and acidic residues" evidence="44">
    <location>
        <begin position="451"/>
        <end position="461"/>
    </location>
</feature>
<evidence type="ECO:0000256" key="33">
    <source>
        <dbReference type="ARBA" id="ARBA00068976"/>
    </source>
</evidence>
<dbReference type="PROSITE" id="PS51412">
    <property type="entry name" value="MACPF_2"/>
    <property type="match status" value="1"/>
</dbReference>
<keyword evidence="21" id="KW-0180">Complement pathway</keyword>
<comment type="caution">
    <text evidence="41">Lacks conserved residue(s) required for the propagation of feature annotation.</text>
</comment>
<evidence type="ECO:0000256" key="8">
    <source>
        <dbReference type="ARBA" id="ARBA00022452"/>
    </source>
</evidence>
<reference evidence="48" key="1">
    <citation type="submission" date="2019-10" db="EMBL/GenBank/DDBJ databases">
        <title>The sequence and de novo assembly of the wild yak genome.</title>
        <authorList>
            <person name="Liu Y."/>
        </authorList>
    </citation>
    <scope>NUCLEOTIDE SEQUENCE [LARGE SCALE GENOMIC DNA]</scope>
    <source>
        <strain evidence="48">WY2019</strain>
    </source>
</reference>
<evidence type="ECO:0000256" key="5">
    <source>
        <dbReference type="ARBA" id="ARBA00009214"/>
    </source>
</evidence>
<keyword evidence="16" id="KW-0812">Transmembrane</keyword>
<evidence type="ECO:0000256" key="13">
    <source>
        <dbReference type="ARBA" id="ARBA00022537"/>
    </source>
</evidence>
<dbReference type="Pfam" id="PF00057">
    <property type="entry name" value="Ldl_recept_a"/>
    <property type="match status" value="1"/>
</dbReference>
<evidence type="ECO:0000256" key="22">
    <source>
        <dbReference type="ARBA" id="ARBA00022949"/>
    </source>
</evidence>
<keyword evidence="17" id="KW-0677">Repeat</keyword>
<comment type="subunit">
    <text evidence="40">Homooligomer; about 20 C9 chains oligomerize to give rise to a huge beta-barrel that forms a 100 Angstrom diameter pore in target membranes. Component of the membrane attack complex (MAC), composed of complement C5b, C6, C7, C8A, C8B, C8G and multiple copies of the pore-forming subunit C9.</text>
</comment>
<feature type="compositionally biased region" description="Acidic residues" evidence="44">
    <location>
        <begin position="2000"/>
        <end position="2010"/>
    </location>
</feature>
<evidence type="ECO:0000256" key="32">
    <source>
        <dbReference type="ARBA" id="ARBA00059917"/>
    </source>
</evidence>
<keyword evidence="27 41" id="KW-1015">Disulfide bond</keyword>
<evidence type="ECO:0000256" key="43">
    <source>
        <dbReference type="SAM" id="Coils"/>
    </source>
</evidence>
<feature type="compositionally biased region" description="Polar residues" evidence="44">
    <location>
        <begin position="1385"/>
        <end position="1396"/>
    </location>
</feature>
<evidence type="ECO:0000256" key="41">
    <source>
        <dbReference type="PROSITE-ProRule" id="PRU00124"/>
    </source>
</evidence>
<evidence type="ECO:0000256" key="30">
    <source>
        <dbReference type="ARBA" id="ARBA00023242"/>
    </source>
</evidence>
<feature type="domain" description="SH3" evidence="46">
    <location>
        <begin position="2051"/>
        <end position="2119"/>
    </location>
</feature>
<dbReference type="CDD" id="cd11867">
    <property type="entry name" value="hSH3_ADAP"/>
    <property type="match status" value="1"/>
</dbReference>
<feature type="compositionally biased region" description="Basic and acidic residues" evidence="44">
    <location>
        <begin position="1447"/>
        <end position="1457"/>
    </location>
</feature>
<dbReference type="InterPro" id="IPR001862">
    <property type="entry name" value="MAC_perforin"/>
</dbReference>
<keyword evidence="11" id="KW-0964">Secreted</keyword>
<dbReference type="PROSITE" id="PS50092">
    <property type="entry name" value="TSP1"/>
    <property type="match status" value="1"/>
</dbReference>
<keyword evidence="14" id="KW-0597">Phosphoprotein</keyword>
<feature type="compositionally biased region" description="Basic and acidic residues" evidence="44">
    <location>
        <begin position="2026"/>
        <end position="2044"/>
    </location>
</feature>
<dbReference type="PROSITE" id="PS01209">
    <property type="entry name" value="LDLRA_1"/>
    <property type="match status" value="1"/>
</dbReference>
<dbReference type="Pfam" id="PF14603">
    <property type="entry name" value="hSH3"/>
    <property type="match status" value="1"/>
</dbReference>
<dbReference type="GO" id="GO:0090090">
    <property type="term" value="P:negative regulation of canonical Wnt signaling pathway"/>
    <property type="evidence" value="ECO:0007669"/>
    <property type="project" value="TreeGrafter"/>
</dbReference>
<comment type="function">
    <text evidence="32">Acts as an adapter protein of the FYN and LCP2 signaling cascades in T-cells. May play a role in linking T-cell signaling to remodeling of the actin cytoskeleton. Modulates the expression of IL2. Involved in platelet activation. Prevents the degradation of SKAP1 and SKAP2. May be involved in high affinity immunoglobulin epsilon receptor signaling in mast cells.</text>
</comment>
<keyword evidence="49" id="KW-1185">Reference proteome</keyword>
<feature type="compositionally biased region" description="Polar residues" evidence="44">
    <location>
        <begin position="745"/>
        <end position="754"/>
    </location>
</feature>
<keyword evidence="22" id="KW-0965">Cell junction</keyword>
<dbReference type="PRINTS" id="PR00764">
    <property type="entry name" value="COMPLEMENTC9"/>
</dbReference>
<dbReference type="SMART" id="SM00209">
    <property type="entry name" value="TSP1"/>
    <property type="match status" value="1"/>
</dbReference>
<gene>
    <name evidence="48" type="ORF">E5288_WYG013186</name>
</gene>
<evidence type="ECO:0000256" key="3">
    <source>
        <dbReference type="ARBA" id="ARBA00004496"/>
    </source>
</evidence>
<dbReference type="Pfam" id="PF07653">
    <property type="entry name" value="SH3_2"/>
    <property type="match status" value="1"/>
</dbReference>
<dbReference type="CDD" id="cd01215">
    <property type="entry name" value="PTB_Dab"/>
    <property type="match status" value="1"/>
</dbReference>
<feature type="compositionally biased region" description="Polar residues" evidence="44">
    <location>
        <begin position="398"/>
        <end position="409"/>
    </location>
</feature>
<evidence type="ECO:0000256" key="36">
    <source>
        <dbReference type="ARBA" id="ARBA00081595"/>
    </source>
</evidence>
<dbReference type="SMART" id="SM00457">
    <property type="entry name" value="MACPF"/>
    <property type="match status" value="1"/>
</dbReference>
<evidence type="ECO:0000256" key="29">
    <source>
        <dbReference type="ARBA" id="ARBA00023180"/>
    </source>
</evidence>
<dbReference type="Gene3D" id="2.20.100.10">
    <property type="entry name" value="Thrombospondin type-1 (TSP1) repeat"/>
    <property type="match status" value="1"/>
</dbReference>
<feature type="domain" description="PID" evidence="45">
    <location>
        <begin position="125"/>
        <end position="259"/>
    </location>
</feature>
<feature type="compositionally biased region" description="Pro residues" evidence="44">
    <location>
        <begin position="1732"/>
        <end position="1741"/>
    </location>
</feature>
<dbReference type="SUPFAM" id="SSF57424">
    <property type="entry name" value="LDL receptor-like module"/>
    <property type="match status" value="1"/>
</dbReference>
<dbReference type="GO" id="GO:0005737">
    <property type="term" value="C:cytoplasm"/>
    <property type="evidence" value="ECO:0007669"/>
    <property type="project" value="UniProtKB-SubCell"/>
</dbReference>
<dbReference type="Pfam" id="PF01823">
    <property type="entry name" value="MACPF"/>
    <property type="match status" value="1"/>
</dbReference>
<dbReference type="FunFam" id="2.20.100.10:FF:000089">
    <property type="entry name" value="Complement component C9"/>
    <property type="match status" value="1"/>
</dbReference>
<dbReference type="GO" id="GO:0010718">
    <property type="term" value="P:positive regulation of epithelial to mesenchymal transition"/>
    <property type="evidence" value="ECO:0007669"/>
    <property type="project" value="TreeGrafter"/>
</dbReference>
<keyword evidence="13" id="KW-1052">Target cell membrane</keyword>
<keyword evidence="12" id="KW-0245">EGF-like domain</keyword>
<keyword evidence="10" id="KW-0963">Cytoplasm</keyword>
<evidence type="ECO:0000256" key="17">
    <source>
        <dbReference type="ARBA" id="ARBA00022737"/>
    </source>
</evidence>
<evidence type="ECO:0000256" key="15">
    <source>
        <dbReference type="ARBA" id="ARBA00022588"/>
    </source>
</evidence>
<dbReference type="Pfam" id="PF21792">
    <property type="entry name" value="DAB2_SBM"/>
    <property type="match status" value="1"/>
</dbReference>
<keyword evidence="31" id="KW-1053">Target membrane</keyword>
<evidence type="ECO:0000256" key="11">
    <source>
        <dbReference type="ARBA" id="ARBA00022525"/>
    </source>
</evidence>
<evidence type="ECO:0000256" key="6">
    <source>
        <dbReference type="ARBA" id="ARBA00018261"/>
    </source>
</evidence>
<dbReference type="InterPro" id="IPR011993">
    <property type="entry name" value="PH-like_dom_sf"/>
</dbReference>
<dbReference type="PROSITE" id="PS00279">
    <property type="entry name" value="MACPF_1"/>
    <property type="match status" value="1"/>
</dbReference>
<dbReference type="EMBL" id="VBQZ03000133">
    <property type="protein sequence ID" value="MXQ95394.1"/>
    <property type="molecule type" value="Genomic_DNA"/>
</dbReference>
<evidence type="ECO:0000256" key="39">
    <source>
        <dbReference type="ARBA" id="ARBA00093294"/>
    </source>
</evidence>
<dbReference type="SUPFAM" id="SSF82895">
    <property type="entry name" value="TSP-1 type 1 repeat"/>
    <property type="match status" value="1"/>
</dbReference>
<dbReference type="InterPro" id="IPR036028">
    <property type="entry name" value="SH3-like_dom_sf"/>
</dbReference>
<evidence type="ECO:0000256" key="31">
    <source>
        <dbReference type="ARBA" id="ARBA00023298"/>
    </source>
</evidence>
<feature type="compositionally biased region" description="Pro residues" evidence="44">
    <location>
        <begin position="1568"/>
        <end position="1580"/>
    </location>
</feature>
<evidence type="ECO:0000256" key="21">
    <source>
        <dbReference type="ARBA" id="ARBA00022875"/>
    </source>
</evidence>
<dbReference type="InterPro" id="IPR035540">
    <property type="entry name" value="FYB_hSH3"/>
</dbReference>
<evidence type="ECO:0000256" key="44">
    <source>
        <dbReference type="SAM" id="MobiDB-lite"/>
    </source>
</evidence>
<feature type="region of interest" description="Disordered" evidence="44">
    <location>
        <begin position="1385"/>
        <end position="1742"/>
    </location>
</feature>
<dbReference type="GO" id="GO:0008289">
    <property type="term" value="F:lipid binding"/>
    <property type="evidence" value="ECO:0007669"/>
    <property type="project" value="InterPro"/>
</dbReference>
<dbReference type="Proteomes" id="UP000322234">
    <property type="component" value="Unassembled WGS sequence"/>
</dbReference>
<dbReference type="PROSITE" id="PS50002">
    <property type="entry name" value="SH3"/>
    <property type="match status" value="2"/>
</dbReference>
<dbReference type="InterPro" id="IPR002172">
    <property type="entry name" value="LDrepeatLR_classA_rpt"/>
</dbReference>
<evidence type="ECO:0000256" key="34">
    <source>
        <dbReference type="ARBA" id="ARBA00079796"/>
    </source>
</evidence>
<dbReference type="InterPro" id="IPR029294">
    <property type="entry name" value="hSH3"/>
</dbReference>
<dbReference type="InterPro" id="IPR020863">
    <property type="entry name" value="MACPF_CS"/>
</dbReference>
<evidence type="ECO:0000256" key="38">
    <source>
        <dbReference type="ARBA" id="ARBA00082486"/>
    </source>
</evidence>
<evidence type="ECO:0000256" key="28">
    <source>
        <dbReference type="ARBA" id="ARBA00023162"/>
    </source>
</evidence>
<dbReference type="GO" id="GO:0005579">
    <property type="term" value="C:membrane attack complex"/>
    <property type="evidence" value="ECO:0007669"/>
    <property type="project" value="UniProtKB-KW"/>
</dbReference>
<proteinExistence type="inferred from homology"/>
<dbReference type="GO" id="GO:0031640">
    <property type="term" value="P:killing of cells of another organism"/>
    <property type="evidence" value="ECO:0007669"/>
    <property type="project" value="UniProtKB-KW"/>
</dbReference>
<dbReference type="GO" id="GO:0038024">
    <property type="term" value="F:cargo receptor activity"/>
    <property type="evidence" value="ECO:0007669"/>
    <property type="project" value="TreeGrafter"/>
</dbReference>
<evidence type="ECO:0000256" key="10">
    <source>
        <dbReference type="ARBA" id="ARBA00022490"/>
    </source>
</evidence>
<keyword evidence="30" id="KW-0539">Nucleus</keyword>
<dbReference type="GO" id="GO:0005576">
    <property type="term" value="C:extracellular region"/>
    <property type="evidence" value="ECO:0007669"/>
    <property type="project" value="UniProtKB-SubCell"/>
</dbReference>
<evidence type="ECO:0000256" key="16">
    <source>
        <dbReference type="ARBA" id="ARBA00022692"/>
    </source>
</evidence>
<dbReference type="InterPro" id="IPR023415">
    <property type="entry name" value="LDLR_class-A_CS"/>
</dbReference>
<dbReference type="GO" id="GO:0006898">
    <property type="term" value="P:receptor-mediated endocytosis"/>
    <property type="evidence" value="ECO:0007669"/>
    <property type="project" value="TreeGrafter"/>
</dbReference>
<evidence type="ECO:0000256" key="37">
    <source>
        <dbReference type="ARBA" id="ARBA00081679"/>
    </source>
</evidence>
<evidence type="ECO:0000256" key="12">
    <source>
        <dbReference type="ARBA" id="ARBA00022536"/>
    </source>
</evidence>
<evidence type="ECO:0000256" key="27">
    <source>
        <dbReference type="ARBA" id="ARBA00023157"/>
    </source>
</evidence>
<dbReference type="InterPro" id="IPR036055">
    <property type="entry name" value="LDL_receptor-like_sf"/>
</dbReference>
<evidence type="ECO:0000256" key="2">
    <source>
        <dbReference type="ARBA" id="ARBA00004282"/>
    </source>
</evidence>
<feature type="compositionally biased region" description="Low complexity" evidence="44">
    <location>
        <begin position="92"/>
        <end position="102"/>
    </location>
</feature>
<dbReference type="InterPro" id="IPR001452">
    <property type="entry name" value="SH3_domain"/>
</dbReference>
<keyword evidence="29" id="KW-0325">Glycoprotein</keyword>
<evidence type="ECO:0000313" key="48">
    <source>
        <dbReference type="EMBL" id="MXQ95394.1"/>
    </source>
</evidence>
<evidence type="ECO:0000313" key="49">
    <source>
        <dbReference type="Proteomes" id="UP000322234"/>
    </source>
</evidence>
<dbReference type="SMART" id="SM00326">
    <property type="entry name" value="SH3"/>
    <property type="match status" value="1"/>
</dbReference>
<evidence type="ECO:0000256" key="40">
    <source>
        <dbReference type="ARBA" id="ARBA00093512"/>
    </source>
</evidence>
<feature type="domain" description="SH3" evidence="46">
    <location>
        <begin position="1815"/>
        <end position="1876"/>
    </location>
</feature>
<dbReference type="SMART" id="SM00462">
    <property type="entry name" value="PTB"/>
    <property type="match status" value="1"/>
</dbReference>
<dbReference type="GO" id="GO:0006957">
    <property type="term" value="P:complement activation, alternative pathway"/>
    <property type="evidence" value="ECO:0007669"/>
    <property type="project" value="UniProtKB-KW"/>
</dbReference>
<organism evidence="48 49">
    <name type="scientific">Bos mutus</name>
    <name type="common">wild yak</name>
    <dbReference type="NCBI Taxonomy" id="72004"/>
    <lineage>
        <taxon>Eukaryota</taxon>
        <taxon>Metazoa</taxon>
        <taxon>Chordata</taxon>
        <taxon>Craniata</taxon>
        <taxon>Vertebrata</taxon>
        <taxon>Euteleostomi</taxon>
        <taxon>Mammalia</taxon>
        <taxon>Eutheria</taxon>
        <taxon>Laurasiatheria</taxon>
        <taxon>Artiodactyla</taxon>
        <taxon>Ruminantia</taxon>
        <taxon>Pecora</taxon>
        <taxon>Bovidae</taxon>
        <taxon>Bovinae</taxon>
        <taxon>Bos</taxon>
    </lineage>
</organism>
<evidence type="ECO:0000256" key="35">
    <source>
        <dbReference type="ARBA" id="ARBA00081371"/>
    </source>
</evidence>
<dbReference type="PROSITE" id="PS50068">
    <property type="entry name" value="LDLRA_2"/>
    <property type="match status" value="1"/>
</dbReference>
<evidence type="ECO:0000256" key="20">
    <source>
        <dbReference type="ARBA" id="ARBA00022859"/>
    </source>
</evidence>
<comment type="subcellular location">
    <subcellularLocation>
        <location evidence="2">Cell junction</location>
    </subcellularLocation>
    <subcellularLocation>
        <location evidence="3">Cytoplasm</location>
    </subcellularLocation>
    <subcellularLocation>
        <location evidence="4">Secreted</location>
    </subcellularLocation>
    <subcellularLocation>
        <location evidence="1">Target cell membrane</location>
        <topology evidence="1">Multi-pass membrane protein</topology>
    </subcellularLocation>
</comment>
<dbReference type="InterPro" id="IPR020864">
    <property type="entry name" value="MACPF"/>
</dbReference>
<evidence type="ECO:0000256" key="1">
    <source>
        <dbReference type="ARBA" id="ARBA00004276"/>
    </source>
</evidence>
<keyword evidence="26" id="KW-0472">Membrane</keyword>
<feature type="disulfide bond" evidence="41">
    <location>
        <begin position="975"/>
        <end position="990"/>
    </location>
</feature>
<feature type="compositionally biased region" description="Basic and acidic residues" evidence="44">
    <location>
        <begin position="1656"/>
        <end position="1668"/>
    </location>
</feature>
<dbReference type="GO" id="GO:0035615">
    <property type="term" value="F:clathrin adaptor activity"/>
    <property type="evidence" value="ECO:0007669"/>
    <property type="project" value="TreeGrafter"/>
</dbReference>
<keyword evidence="9" id="KW-0217">Developmental protein</keyword>
<dbReference type="GO" id="GO:0006958">
    <property type="term" value="P:complement activation, classical pathway"/>
    <property type="evidence" value="ECO:0007669"/>
    <property type="project" value="UniProtKB-KW"/>
</dbReference>
<feature type="domain" description="MACPF" evidence="47">
    <location>
        <begin position="994"/>
        <end position="1372"/>
    </location>
</feature>
<dbReference type="InterPro" id="IPR006020">
    <property type="entry name" value="PTB/PI_dom"/>
</dbReference>
<dbReference type="InterPro" id="IPR048561">
    <property type="entry name" value="Dab_PTB"/>
</dbReference>
<evidence type="ECO:0000256" key="4">
    <source>
        <dbReference type="ARBA" id="ARBA00004613"/>
    </source>
</evidence>
<keyword evidence="19" id="KW-0204">Cytolysis</keyword>
<evidence type="ECO:0000256" key="23">
    <source>
        <dbReference type="ARBA" id="ARBA00022990"/>
    </source>
</evidence>
<dbReference type="InterPro" id="IPR036383">
    <property type="entry name" value="TSP1_rpt_sf"/>
</dbReference>
<feature type="compositionally biased region" description="Basic and acidic residues" evidence="44">
    <location>
        <begin position="1617"/>
        <end position="1629"/>
    </location>
</feature>
<protein>
    <recommendedName>
        <fullName evidence="6">Complement component C9</fullName>
    </recommendedName>
    <alternativeName>
        <fullName evidence="34">Adhesion and degranulation promoting adaptor protein</fullName>
    </alternativeName>
    <alternativeName>
        <fullName evidence="35">FYB-120/130</fullName>
    </alternativeName>
    <alternativeName>
        <fullName evidence="38">FYN-T-binding protein</fullName>
    </alternativeName>
    <alternativeName>
        <fullName evidence="33">FYN-binding protein 1</fullName>
    </alternativeName>
    <alternativeName>
        <fullName evidence="36">SLAP-130</fullName>
    </alternativeName>
    <alternativeName>
        <fullName evidence="37">SLP-76-associated phosphoprotein</fullName>
    </alternativeName>
</protein>
<feature type="region of interest" description="Disordered" evidence="44">
    <location>
        <begin position="359"/>
        <end position="415"/>
    </location>
</feature>
<dbReference type="InterPro" id="IPR048559">
    <property type="entry name" value="DAB1/2_SBM"/>
</dbReference>
<dbReference type="SMART" id="SM00192">
    <property type="entry name" value="LDLa"/>
    <property type="match status" value="1"/>
</dbReference>
<dbReference type="PANTHER" id="PTHR47695:SF5">
    <property type="entry name" value="DISABLED HOMOLOG 2"/>
    <property type="match status" value="1"/>
</dbReference>
<keyword evidence="18" id="KW-0221">Differentiation</keyword>
<feature type="compositionally biased region" description="Low complexity" evidence="44">
    <location>
        <begin position="376"/>
        <end position="388"/>
    </location>
</feature>
<dbReference type="Gene3D" id="2.30.29.30">
    <property type="entry name" value="Pleckstrin-homology domain (PH domain)/Phosphotyrosine-binding domain (PTB)"/>
    <property type="match status" value="1"/>
</dbReference>
<evidence type="ECO:0000256" key="9">
    <source>
        <dbReference type="ARBA" id="ARBA00022473"/>
    </source>
</evidence>
<dbReference type="GO" id="GO:0030154">
    <property type="term" value="P:cell differentiation"/>
    <property type="evidence" value="ECO:0007669"/>
    <property type="project" value="UniProtKB-KW"/>
</dbReference>
<accession>A0A6B0S4X4</accession>
<comment type="function">
    <text evidence="39">Pore-forming component of the membrane attack complex (MAC), a multiprotein complex activated by the complement cascade, which inserts into a target cell membrane and forms a pore, leading to target cell membrane rupture and cell lysis. The MAC is initiated by proteolytic cleavage of C5 into complement C5b in response to the classical, alternative, lectin and GZMK complement pathways. The complement pathways consist in a cascade of proteins that leads to phagocytosis and breakdown of pathogens and signaling that strengthens the adaptive immune system. Constitutes the pore-forming subunit of the MAC complex: during MAC assembly, C9 associates with the C5b8 intermediate complex, and polymerizes to complete the pore.</text>
</comment>
<evidence type="ECO:0000259" key="47">
    <source>
        <dbReference type="PROSITE" id="PS51412"/>
    </source>
</evidence>
<feature type="region of interest" description="Disordered" evidence="44">
    <location>
        <begin position="735"/>
        <end position="754"/>
    </location>
</feature>
<keyword evidence="15" id="KW-0399">Innate immunity</keyword>
<dbReference type="GO" id="GO:0005905">
    <property type="term" value="C:clathrin-coated pit"/>
    <property type="evidence" value="ECO:0007669"/>
    <property type="project" value="TreeGrafter"/>
</dbReference>
<comment type="similarity">
    <text evidence="5">Belongs to the complement C6/C7/C8/C9 family.</text>
</comment>
<feature type="region of interest" description="Disordered" evidence="44">
    <location>
        <begin position="680"/>
        <end position="704"/>
    </location>
</feature>
<dbReference type="InterPro" id="IPR000884">
    <property type="entry name" value="TSP1_rpt"/>
</dbReference>
<dbReference type="CDD" id="cd00112">
    <property type="entry name" value="LDLa"/>
    <property type="match status" value="1"/>
</dbReference>
<keyword evidence="25" id="KW-0473">Membrane attack complex</keyword>
<dbReference type="SUPFAM" id="SSF50729">
    <property type="entry name" value="PH domain-like"/>
    <property type="match status" value="1"/>
</dbReference>
<name>A0A6B0S4X4_9CETA</name>
<dbReference type="GO" id="GO:0070161">
    <property type="term" value="C:anchoring junction"/>
    <property type="evidence" value="ECO:0007669"/>
    <property type="project" value="UniProtKB-SubCell"/>
</dbReference>
<dbReference type="Gene3D" id="4.10.400.10">
    <property type="entry name" value="Low-density Lipoprotein Receptor"/>
    <property type="match status" value="1"/>
</dbReference>
<evidence type="ECO:0000259" key="45">
    <source>
        <dbReference type="PROSITE" id="PS01179"/>
    </source>
</evidence>
<dbReference type="GO" id="GO:0044218">
    <property type="term" value="C:other organism cell membrane"/>
    <property type="evidence" value="ECO:0007669"/>
    <property type="project" value="UniProtKB-KW"/>
</dbReference>
<evidence type="ECO:0000256" key="19">
    <source>
        <dbReference type="ARBA" id="ARBA00022852"/>
    </source>
</evidence>
<feature type="region of interest" description="Disordered" evidence="44">
    <location>
        <begin position="427"/>
        <end position="523"/>
    </location>
</feature>
<sequence length="2134" mass="233261">MHVPSKQNQDEDWQYETPEEQDVISKNSLVLLCNSKVEAVPLNCTEASVAGYVCLRRLHQGSPAATKSLLVLELAVCLLAMSNEVETSATNGQPDQQAAPKAPSKKEKKKGTEKTDEYLLARFKGDGVKYKAKLIGIDDVPDARGDKMSQDSMMKLKGMAAAARSQGQHKQRIWVNISLSGIKIIDEKTGVIEHEHPVNKISFIARDVTDNRAFGYVCGGEGQHQFFAIKTGQQAEPLVIDLKDLFQVIYNTKKKEEEKKKASTNGSDALMNLDDPPCKLKLGVDQMDLFGDMSTPPDLSSPTESKDILLVDLNSEIDTNQNSLQENLFLTNGITSCSLPRPKPQASFLPENAFSANLNFFPTPNPDPFRDDPFAQPDQSTPSSSDSLKSPDQKKENLSSSSTPLSNRPLNGDIDYFGQQFDQISNRTGKQEAQAGPWPLSSTQTQPAVRTHNEVSEREQNGFHIKSSPNPFVGSPPKGLPVPNGVKQDLESSVQSSPHDSIAIIPPPQSTKPGRGRRTAKSPAKDLLAADIFAPPISEPPGQSPGQPATLQTNPLDLFKTSAPAPLGPLPGLGGVPVLSAQAAPWSPAPLVFSQSPSMVPGAMMAGQPSGFSQPIVFTTSPSVPGWNQPSSFAVSVSSPPPVAWGTSASITPNTWSANSPLGNPFQSNVFPAPAVSTPPPSMLSSLLATPPQPPPRTGPPKDVPSDAFIALDPLGDREVKEVKEMFKDFQLRQPPTVPARKGEQNSSGTSSAFSNYFNSKVGIPQENADHDDLDANQLLRKINDLPKPAPRHSAPPVTKSADNAFENPFSKDSFHSSPASEQHSLYYRLCCPQCFDIHSVFQELSGHSTPGASSLVQMSAGQRFAFAICILEISLLRAGPTPSYDPGERQGTPLPIDCRMSSWSEWSKCDPCLKQMFRSRSIEIFGQFNGRKCVDAVGDRQQCVPTEACEDPEEGCGNDFQCGTGRCVKNRLLCNEDNDCGDYSDEDNCERDPRPPCRNRVVEESELARPAGFGINILGMDPLSTPFDNQYYNGLCDRVWDGNTLTYYRRPWNVASLTYDTKADKNFRTENHEESIQILRTIIEEKKLNFNAGLTVKYTPVEAIEKNKCVDLEHSDKGSISSPSKLAAEAKFRFAYSKDDIYRLLSSYSAKQEKMFLHVKGKVHLGRFVMRSRDVMLQTTFLDSINTLPTTYEKGEYFAFLETYGTHYSSSGSLGGLYELIYVLDKKSMEQKGIELRDVQRCLGFDLDLSLKVGVEVTGNFDSKLCSKKGMGQTETNPEADLFDDVITFIRGGTRKYATELKEKLLRGARMVNVTDFVNWAASLNHAPVLISQKLVPIYDLIPVKMKDAHLKKQNLERAIEDYINEFSDGKADVKSLMAKFNTGGNPTEEVSVNNRPFKVPGQNSPSGVQAKKNLFNNQGNASPPAGLNNVPKFGSPKPPLGVKPSPEEKPDKEPKPPFLKPAGVSPRFGPQANSATRDSEVKAGFLKPVGPKPINLPKEDAKPAFPWPPGAKPSLASVNQDHDLKPGPKPGSMPPALENEPKQVLSKLAGAKGKFLSASQDLDPKPLFPKPVFGPKPPMSTEDPQEDESPTKTAAPQRGPLVPLAAKAKSGPLKPAREEPENKEHGGETSVSPFPGVVLKPAANRGAPGGLPKNTEEKREDRKMDAAKNIFLNKITQEESAPGAPPAKFLKTPSKLTSTGPWSQNQDKEKGDKNSATPKQKPLPSLFTLGPPPPKPSRPPHVDLSKFRKATSGNTVFLSTTALLASVLQATGAGVSPGTTVGLLRGPVNEENQDSVMHSDGTGNLDELTGPIQVIHQAKACCDVKGGKNELSFKQGENIEIIRITDNPEGKWLGRTARGSYGYIKTTAVEIDYDSLKRKKGCLSALSTRPLEDDQEVYDDVAEQENVSRYIFPPPNSHEGMFPPPPDDDIYDGIEEEDAANGSTLQVEEKSNTWSWGILKMLKGKDDKKKSIREKPKDSESDNDEGSSFPSPPKQVDMGDEVYDDVDASDFPPPPIEISQGAKTKAEEKDPKKLKKQEKEEKDFRKKFKYDGEIRVLYSTKVAPSLSSKKWGNRDLQIKPGESLEVIQNTDDTKVLCRNEEGKYGYVLRSYLVDNDGEIYDDIADGCIYDND</sequence>
<evidence type="ECO:0000256" key="7">
    <source>
        <dbReference type="ARBA" id="ARBA00022443"/>
    </source>
</evidence>
<dbReference type="PROSITE" id="PS01179">
    <property type="entry name" value="PID"/>
    <property type="match status" value="1"/>
</dbReference>
<dbReference type="FunFam" id="2.30.30.40:FF:000133">
    <property type="entry name" value="FYN-binding protein-like isoform X2"/>
    <property type="match status" value="1"/>
</dbReference>
<keyword evidence="7 42" id="KW-0728">SH3 domain</keyword>
<dbReference type="GO" id="GO:0045807">
    <property type="term" value="P:positive regulation of endocytosis"/>
    <property type="evidence" value="ECO:0007669"/>
    <property type="project" value="TreeGrafter"/>
</dbReference>
<feature type="compositionally biased region" description="Pro residues" evidence="44">
    <location>
        <begin position="691"/>
        <end position="703"/>
    </location>
</feature>
<evidence type="ECO:0000256" key="24">
    <source>
        <dbReference type="ARBA" id="ARBA00023054"/>
    </source>
</evidence>
<feature type="coiled-coil region" evidence="43">
    <location>
        <begin position="1347"/>
        <end position="1374"/>
    </location>
</feature>
<feature type="disulfide bond" evidence="41">
    <location>
        <begin position="963"/>
        <end position="981"/>
    </location>
</feature>
<keyword evidence="20" id="KW-0391">Immunity</keyword>
<feature type="compositionally biased region" description="Basic and acidic residues" evidence="44">
    <location>
        <begin position="1969"/>
        <end position="1982"/>
    </location>
</feature>
<feature type="region of interest" description="Disordered" evidence="44">
    <location>
        <begin position="1913"/>
        <end position="1936"/>
    </location>
</feature>
<evidence type="ECO:0000256" key="14">
    <source>
        <dbReference type="ARBA" id="ARBA00022553"/>
    </source>
</evidence>
<dbReference type="Pfam" id="PF00640">
    <property type="entry name" value="PID"/>
    <property type="match status" value="1"/>
</dbReference>
<comment type="caution">
    <text evidence="48">The sequence shown here is derived from an EMBL/GenBank/DDBJ whole genome shotgun (WGS) entry which is preliminary data.</text>
</comment>
<keyword evidence="8" id="KW-1134">Transmembrane beta strand</keyword>
<dbReference type="FunFam" id="2.30.29.30:FF:000035">
    <property type="entry name" value="Disabled homolog 2 isoform 1"/>
    <property type="match status" value="1"/>
</dbReference>
<dbReference type="Gene3D" id="2.30.30.40">
    <property type="entry name" value="SH3 Domains"/>
    <property type="match status" value="2"/>
</dbReference>
<dbReference type="SUPFAM" id="SSF50044">
    <property type="entry name" value="SH3-domain"/>
    <property type="match status" value="2"/>
</dbReference>
<feature type="compositionally biased region" description="Polar residues" evidence="44">
    <location>
        <begin position="1696"/>
        <end position="1707"/>
    </location>
</feature>
<dbReference type="FunFam" id="2.30.30.40:FF:000156">
    <property type="entry name" value="FYN-binding protein-like isoform X1"/>
    <property type="match status" value="1"/>
</dbReference>
<dbReference type="PANTHER" id="PTHR47695">
    <property type="entry name" value="PID DOMAIN-CONTAINING PROTEIN"/>
    <property type="match status" value="1"/>
</dbReference>
<evidence type="ECO:0000256" key="42">
    <source>
        <dbReference type="PROSITE-ProRule" id="PRU00192"/>
    </source>
</evidence>
<evidence type="ECO:0000259" key="46">
    <source>
        <dbReference type="PROSITE" id="PS50002"/>
    </source>
</evidence>
<feature type="region of interest" description="Disordered" evidence="44">
    <location>
        <begin position="88"/>
        <end position="113"/>
    </location>
</feature>
<evidence type="ECO:0000256" key="18">
    <source>
        <dbReference type="ARBA" id="ARBA00022782"/>
    </source>
</evidence>